<dbReference type="AlphaFoldDB" id="A0AAU8FI47"/>
<gene>
    <name evidence="1" type="ORF">ABV298_24130</name>
</gene>
<sequence>MKTLKTKAAHVRSKKSAIVSPLVIEPLPQGDYPQLALANIDLNRWWQRQHYAPASWLFLP</sequence>
<evidence type="ECO:0000313" key="1">
    <source>
        <dbReference type="EMBL" id="XCH23383.1"/>
    </source>
</evidence>
<proteinExistence type="predicted"/>
<name>A0AAU8FI47_9BACT</name>
<protein>
    <submittedName>
        <fullName evidence="1">Uncharacterized protein</fullName>
    </submittedName>
</protein>
<reference evidence="1" key="1">
    <citation type="submission" date="2024-06" db="EMBL/GenBank/DDBJ databases">
        <title>Sequencing and assembly of the genome of Dyadobacter sp. strain 676, a symbiont of Cyamopsis tetragonoloba.</title>
        <authorList>
            <person name="Guro P."/>
            <person name="Sazanova A."/>
            <person name="Kuznetsova I."/>
            <person name="Belimov A."/>
            <person name="Safronova V."/>
        </authorList>
    </citation>
    <scope>NUCLEOTIDE SEQUENCE</scope>
    <source>
        <strain evidence="1">676</strain>
    </source>
</reference>
<dbReference type="RefSeq" id="WP_353718709.1">
    <property type="nucleotide sequence ID" value="NZ_CP159289.1"/>
</dbReference>
<accession>A0AAU8FI47</accession>
<dbReference type="EMBL" id="CP159289">
    <property type="protein sequence ID" value="XCH23383.1"/>
    <property type="molecule type" value="Genomic_DNA"/>
</dbReference>
<organism evidence="1">
    <name type="scientific">Dyadobacter sp. 676</name>
    <dbReference type="NCBI Taxonomy" id="3088362"/>
    <lineage>
        <taxon>Bacteria</taxon>
        <taxon>Pseudomonadati</taxon>
        <taxon>Bacteroidota</taxon>
        <taxon>Cytophagia</taxon>
        <taxon>Cytophagales</taxon>
        <taxon>Spirosomataceae</taxon>
        <taxon>Dyadobacter</taxon>
    </lineage>
</organism>